<dbReference type="EMBL" id="BDIP01001603">
    <property type="protein sequence ID" value="GIQ84746.1"/>
    <property type="molecule type" value="Genomic_DNA"/>
</dbReference>
<reference evidence="1 2" key="1">
    <citation type="journal article" date="2018" name="PLoS ONE">
        <title>The draft genome of Kipferlia bialata reveals reductive genome evolution in fornicate parasites.</title>
        <authorList>
            <person name="Tanifuji G."/>
            <person name="Takabayashi S."/>
            <person name="Kume K."/>
            <person name="Takagi M."/>
            <person name="Nakayama T."/>
            <person name="Kamikawa R."/>
            <person name="Inagaki Y."/>
            <person name="Hashimoto T."/>
        </authorList>
    </citation>
    <scope>NUCLEOTIDE SEQUENCE [LARGE SCALE GENOMIC DNA]</scope>
    <source>
        <strain evidence="1">NY0173</strain>
    </source>
</reference>
<sequence length="555" mass="61654">MRRYLAERKPVAISGVAVLDDGTSATLEGVFRTYPRERFSTTEGCAQYAHDVLRGVVTLASLPANRARLLTPAMEEVYKWVHGLCKDTVVVPLFLRLLRYLTEDVSLLVTAANSIIVRTTLPTLECFPTPSNLTDALLGDVSYVLFHVCRRSAAESLKKMNESMIERMTGPVYVADNYQRLIPRMIASRPITRNIMALLAGPYGMGEADITPAHIGMWGIMDTVLDAHSTDPAILLSLTQLYVVPSYYGTPDDAPGLTVAPKYLAALAGVVADGGFCRDFFSILHAFMKEMNDLPPRLPTGWDCTELISVCIRMMDLHKTDRVVSGMGAAVIARLLYGFRSNPETVVSVINAVFDAYDRYPEDKCAGEGLVLLGGCVCRANTRHSEGEEEVRAFSGACIAAASPILAKRGYHRLAILAMNRHPKSFSIQYFAWDAFCHYAIHCGIGQSYINRTQEWMDLVPAGLVETLLNLVVFAPRMPSDHRTHCTAFIVRTLCYVFDHDETAKARVTRAHTEAARSMFSNSHEWLDGYDGMAPWVNKFKDYMTSIILTHLESR</sequence>
<dbReference type="Proteomes" id="UP000265618">
    <property type="component" value="Unassembled WGS sequence"/>
</dbReference>
<evidence type="ECO:0000313" key="2">
    <source>
        <dbReference type="Proteomes" id="UP000265618"/>
    </source>
</evidence>
<keyword evidence="2" id="KW-1185">Reference proteome</keyword>
<proteinExistence type="predicted"/>
<dbReference type="AlphaFoldDB" id="A0A9K3GJQ7"/>
<accession>A0A9K3GJQ7</accession>
<gene>
    <name evidence="1" type="ORF">KIPB_006297</name>
</gene>
<protein>
    <submittedName>
        <fullName evidence="1">Uncharacterized protein</fullName>
    </submittedName>
</protein>
<evidence type="ECO:0000313" key="1">
    <source>
        <dbReference type="EMBL" id="GIQ84746.1"/>
    </source>
</evidence>
<organism evidence="1 2">
    <name type="scientific">Kipferlia bialata</name>
    <dbReference type="NCBI Taxonomy" id="797122"/>
    <lineage>
        <taxon>Eukaryota</taxon>
        <taxon>Metamonada</taxon>
        <taxon>Carpediemonas-like organisms</taxon>
        <taxon>Kipferlia</taxon>
    </lineage>
</organism>
<name>A0A9K3GJQ7_9EUKA</name>
<comment type="caution">
    <text evidence="1">The sequence shown here is derived from an EMBL/GenBank/DDBJ whole genome shotgun (WGS) entry which is preliminary data.</text>
</comment>